<dbReference type="InterPro" id="IPR006665">
    <property type="entry name" value="OmpA-like"/>
</dbReference>
<comment type="caution">
    <text evidence="8">The sequence shown here is derived from an EMBL/GenBank/DDBJ whole genome shotgun (WGS) entry which is preliminary data.</text>
</comment>
<dbReference type="InterPro" id="IPR036737">
    <property type="entry name" value="OmpA-like_sf"/>
</dbReference>
<feature type="compositionally biased region" description="Low complexity" evidence="5">
    <location>
        <begin position="402"/>
        <end position="416"/>
    </location>
</feature>
<feature type="compositionally biased region" description="Acidic residues" evidence="5">
    <location>
        <begin position="96"/>
        <end position="115"/>
    </location>
</feature>
<evidence type="ECO:0000256" key="3">
    <source>
        <dbReference type="ARBA" id="ARBA00023237"/>
    </source>
</evidence>
<gene>
    <name evidence="8" type="ORF">EAT49_04670</name>
</gene>
<keyword evidence="9" id="KW-1185">Reference proteome</keyword>
<keyword evidence="2 4" id="KW-0472">Membrane</keyword>
<dbReference type="CDD" id="cd07185">
    <property type="entry name" value="OmpA_C-like"/>
    <property type="match status" value="1"/>
</dbReference>
<evidence type="ECO:0000256" key="6">
    <source>
        <dbReference type="SAM" id="SignalP"/>
    </source>
</evidence>
<evidence type="ECO:0000313" key="8">
    <source>
        <dbReference type="EMBL" id="ROU03593.1"/>
    </source>
</evidence>
<feature type="compositionally biased region" description="Low complexity" evidence="5">
    <location>
        <begin position="223"/>
        <end position="233"/>
    </location>
</feature>
<feature type="compositionally biased region" description="Acidic residues" evidence="5">
    <location>
        <begin position="75"/>
        <end position="86"/>
    </location>
</feature>
<dbReference type="Gene3D" id="3.30.1330.60">
    <property type="entry name" value="OmpA-like domain"/>
    <property type="match status" value="1"/>
</dbReference>
<feature type="signal peptide" evidence="6">
    <location>
        <begin position="1"/>
        <end position="27"/>
    </location>
</feature>
<evidence type="ECO:0000313" key="9">
    <source>
        <dbReference type="Proteomes" id="UP000268016"/>
    </source>
</evidence>
<protein>
    <submittedName>
        <fullName evidence="8">OmpA family protein</fullName>
    </submittedName>
</protein>
<evidence type="ECO:0000256" key="5">
    <source>
        <dbReference type="SAM" id="MobiDB-lite"/>
    </source>
</evidence>
<evidence type="ECO:0000259" key="7">
    <source>
        <dbReference type="PROSITE" id="PS51123"/>
    </source>
</evidence>
<evidence type="ECO:0000256" key="1">
    <source>
        <dbReference type="ARBA" id="ARBA00004442"/>
    </source>
</evidence>
<feature type="compositionally biased region" description="Pro residues" evidence="5">
    <location>
        <begin position="318"/>
        <end position="333"/>
    </location>
</feature>
<dbReference type="PROSITE" id="PS51123">
    <property type="entry name" value="OMPA_2"/>
    <property type="match status" value="1"/>
</dbReference>
<organism evidence="8 9">
    <name type="scientific">Histidinibacterium lentulum</name>
    <dbReference type="NCBI Taxonomy" id="2480588"/>
    <lineage>
        <taxon>Bacteria</taxon>
        <taxon>Pseudomonadati</taxon>
        <taxon>Pseudomonadota</taxon>
        <taxon>Alphaproteobacteria</taxon>
        <taxon>Rhodobacterales</taxon>
        <taxon>Paracoccaceae</taxon>
        <taxon>Histidinibacterium</taxon>
    </lineage>
</organism>
<keyword evidence="3" id="KW-0998">Cell outer membrane</keyword>
<dbReference type="PRINTS" id="PR01021">
    <property type="entry name" value="OMPADOMAIN"/>
</dbReference>
<evidence type="ECO:0000256" key="2">
    <source>
        <dbReference type="ARBA" id="ARBA00023136"/>
    </source>
</evidence>
<dbReference type="OrthoDB" id="9792021at2"/>
<dbReference type="AlphaFoldDB" id="A0A3N2R855"/>
<dbReference type="GO" id="GO:0009279">
    <property type="term" value="C:cell outer membrane"/>
    <property type="evidence" value="ECO:0007669"/>
    <property type="project" value="UniProtKB-SubCell"/>
</dbReference>
<feature type="compositionally biased region" description="Low complexity" evidence="5">
    <location>
        <begin position="122"/>
        <end position="134"/>
    </location>
</feature>
<feature type="domain" description="OmpA-like" evidence="7">
    <location>
        <begin position="588"/>
        <end position="708"/>
    </location>
</feature>
<feature type="compositionally biased region" description="Low complexity" evidence="5">
    <location>
        <begin position="307"/>
        <end position="317"/>
    </location>
</feature>
<feature type="compositionally biased region" description="Low complexity" evidence="5">
    <location>
        <begin position="198"/>
        <end position="216"/>
    </location>
</feature>
<accession>A0A3N2R855</accession>
<dbReference type="RefSeq" id="WP_123641128.1">
    <property type="nucleotide sequence ID" value="NZ_ML119082.1"/>
</dbReference>
<keyword evidence="6" id="KW-0732">Signal</keyword>
<dbReference type="PANTHER" id="PTHR30329:SF21">
    <property type="entry name" value="LIPOPROTEIN YIAD-RELATED"/>
    <property type="match status" value="1"/>
</dbReference>
<feature type="compositionally biased region" description="Low complexity" evidence="5">
    <location>
        <begin position="337"/>
        <end position="351"/>
    </location>
</feature>
<comment type="subcellular location">
    <subcellularLocation>
        <location evidence="1">Cell outer membrane</location>
    </subcellularLocation>
</comment>
<dbReference type="PANTHER" id="PTHR30329">
    <property type="entry name" value="STATOR ELEMENT OF FLAGELLAR MOTOR COMPLEX"/>
    <property type="match status" value="1"/>
</dbReference>
<evidence type="ECO:0000256" key="4">
    <source>
        <dbReference type="PROSITE-ProRule" id="PRU00473"/>
    </source>
</evidence>
<dbReference type="InterPro" id="IPR050330">
    <property type="entry name" value="Bact_OuterMem_StrucFunc"/>
</dbReference>
<dbReference type="Proteomes" id="UP000268016">
    <property type="component" value="Unassembled WGS sequence"/>
</dbReference>
<reference evidence="8 9" key="1">
    <citation type="submission" date="2018-10" db="EMBL/GenBank/DDBJ databases">
        <title>Histidinibacterium lentulum gen. nov., sp. nov., a marine bacterium from the culture broth of Picochlorum sp. 122.</title>
        <authorList>
            <person name="Wang G."/>
        </authorList>
    </citation>
    <scope>NUCLEOTIDE SEQUENCE [LARGE SCALE GENOMIC DNA]</scope>
    <source>
        <strain evidence="8 9">B17</strain>
    </source>
</reference>
<dbReference type="Pfam" id="PF00691">
    <property type="entry name" value="OmpA"/>
    <property type="match status" value="1"/>
</dbReference>
<feature type="region of interest" description="Disordered" evidence="5">
    <location>
        <begin position="27"/>
        <end position="416"/>
    </location>
</feature>
<feature type="chain" id="PRO_5018002051" evidence="6">
    <location>
        <begin position="28"/>
        <end position="710"/>
    </location>
</feature>
<name>A0A3N2R855_9RHOB</name>
<proteinExistence type="predicted"/>
<feature type="compositionally biased region" description="Acidic residues" evidence="5">
    <location>
        <begin position="135"/>
        <end position="145"/>
    </location>
</feature>
<sequence length="710" mass="72431">MADTSLRSSTALALALTLGMAPLSLSAQESDLPPCGEDVPFPCLDAEGNVTEAPAGDDAAAADEAGDPPAAPADDAGDTPPAEDADAPPAGSAETDAPDPEPEAAEPEPQPEADTPEPQPEAPEAGPADPGPEAEAPDPEPEAADLAEHEPDADAPEPPAEPAPEAEEPPAPEPAEPPAGLAAPDDAPEADLPDPSAPDEAPADGTGEGAETSADAPAEDPAPEAADPVADGEVTPPDMPDPEAAPEMTEDPAPDIPAPDDATDAPAADDAPERPASGDTAEPAAPDDTTELPGETAEPPAPDDTTEPPGDTAEPAAPDVPAPGDTPEPPAPDEPVEAPAPDGPPAAEAPAAAPPAAPRAADRPTPPPAAAREDAEPVEVGTEEVTEADTRDSTEDFPNLVAGESAGTGAAADGGDRSGLSAFERAVILGLGAVAVGSILSSGEEVVANTGDRLVVREGDELYVLKNDDVILRQPGSEIRTQTYEDGSTRTVITRPDGVEVVTLRAADGTVLRRVRILPDGTRTVIFDDTAQVPPVDVSALPAPPAGEARRLTATDTEALRRALATRTTPGIDRAFSLRQIRQIYEVRVLAPEIELDAINFRTGSAAIPPSEAEDLSLIGRIIAAIIDEDPDSVFLVEGHTDAVGDAAYNLALSDRRAESVALALTEYFDVPPENLITQGYGESRLRIETEAAEPANRRAVVRNITPLLR</sequence>
<dbReference type="SUPFAM" id="SSF103088">
    <property type="entry name" value="OmpA-like"/>
    <property type="match status" value="1"/>
</dbReference>
<dbReference type="EMBL" id="RDRB01000002">
    <property type="protein sequence ID" value="ROU03593.1"/>
    <property type="molecule type" value="Genomic_DNA"/>
</dbReference>
<dbReference type="InterPro" id="IPR006664">
    <property type="entry name" value="OMP_bac"/>
</dbReference>